<evidence type="ECO:0000256" key="1">
    <source>
        <dbReference type="ARBA" id="ARBA00022460"/>
    </source>
</evidence>
<dbReference type="PROSITE" id="PS51155">
    <property type="entry name" value="CHIT_BIND_RR_2"/>
    <property type="match status" value="1"/>
</dbReference>
<organism evidence="3 4">
    <name type="scientific">Blomia tropicalis</name>
    <name type="common">Mite</name>
    <dbReference type="NCBI Taxonomy" id="40697"/>
    <lineage>
        <taxon>Eukaryota</taxon>
        <taxon>Metazoa</taxon>
        <taxon>Ecdysozoa</taxon>
        <taxon>Arthropoda</taxon>
        <taxon>Chelicerata</taxon>
        <taxon>Arachnida</taxon>
        <taxon>Acari</taxon>
        <taxon>Acariformes</taxon>
        <taxon>Sarcoptiformes</taxon>
        <taxon>Astigmata</taxon>
        <taxon>Glycyphagoidea</taxon>
        <taxon>Echimyopodidae</taxon>
        <taxon>Blomia</taxon>
    </lineage>
</organism>
<dbReference type="InterPro" id="IPR000618">
    <property type="entry name" value="Insect_cuticle"/>
</dbReference>
<evidence type="ECO:0000313" key="4">
    <source>
        <dbReference type="Proteomes" id="UP001142055"/>
    </source>
</evidence>
<dbReference type="OMA" id="GSHHYHE"/>
<dbReference type="Pfam" id="PF00379">
    <property type="entry name" value="Chitin_bind_4"/>
    <property type="match status" value="1"/>
</dbReference>
<dbReference type="GO" id="GO:0008010">
    <property type="term" value="F:structural constituent of chitin-based larval cuticle"/>
    <property type="evidence" value="ECO:0007669"/>
    <property type="project" value="TreeGrafter"/>
</dbReference>
<dbReference type="PROSITE" id="PS00233">
    <property type="entry name" value="CHIT_BIND_RR_1"/>
    <property type="match status" value="1"/>
</dbReference>
<evidence type="ECO:0000313" key="3">
    <source>
        <dbReference type="EMBL" id="KAJ6219661.1"/>
    </source>
</evidence>
<dbReference type="Proteomes" id="UP001142055">
    <property type="component" value="Chromosome 2"/>
</dbReference>
<protein>
    <submittedName>
        <fullName evidence="3">Uncharacterized protein</fullName>
    </submittedName>
</protein>
<proteinExistence type="predicted"/>
<name>A0A9Q0M5A9_BLOTA</name>
<dbReference type="AlphaFoldDB" id="A0A9Q0M5A9"/>
<evidence type="ECO:0000256" key="2">
    <source>
        <dbReference type="PROSITE-ProRule" id="PRU00497"/>
    </source>
</evidence>
<sequence length="91" mass="10053">MAFTHSETNIEQPMPYDFAFEAKNENHTLTRQETGDDNGVVRGQYSYIDRNGISRIVTYVADPVDGFTAEVQSNEPGLVAHSPAGATYNVQ</sequence>
<dbReference type="InterPro" id="IPR050468">
    <property type="entry name" value="Cuticle_Struct_Prot"/>
</dbReference>
<dbReference type="InterPro" id="IPR031311">
    <property type="entry name" value="CHIT_BIND_RR_consensus"/>
</dbReference>
<keyword evidence="1 2" id="KW-0193">Cuticle</keyword>
<dbReference type="PRINTS" id="PR00947">
    <property type="entry name" value="CUTICLE"/>
</dbReference>
<comment type="caution">
    <text evidence="3">The sequence shown here is derived from an EMBL/GenBank/DDBJ whole genome shotgun (WGS) entry which is preliminary data.</text>
</comment>
<dbReference type="PANTHER" id="PTHR10380">
    <property type="entry name" value="CUTICLE PROTEIN"/>
    <property type="match status" value="1"/>
</dbReference>
<dbReference type="Gene3D" id="3.10.50.10">
    <property type="match status" value="1"/>
</dbReference>
<dbReference type="GO" id="GO:0062129">
    <property type="term" value="C:chitin-based extracellular matrix"/>
    <property type="evidence" value="ECO:0007669"/>
    <property type="project" value="TreeGrafter"/>
</dbReference>
<accession>A0A9Q0M5A9</accession>
<gene>
    <name evidence="3" type="ORF">RDWZM_005473</name>
</gene>
<keyword evidence="4" id="KW-1185">Reference proteome</keyword>
<dbReference type="EMBL" id="JAPWDV010000002">
    <property type="protein sequence ID" value="KAJ6219661.1"/>
    <property type="molecule type" value="Genomic_DNA"/>
</dbReference>
<reference evidence="3" key="1">
    <citation type="submission" date="2022-12" db="EMBL/GenBank/DDBJ databases">
        <title>Genome assemblies of Blomia tropicalis.</title>
        <authorList>
            <person name="Cui Y."/>
        </authorList>
    </citation>
    <scope>NUCLEOTIDE SEQUENCE</scope>
    <source>
        <tissue evidence="3">Adult mites</tissue>
    </source>
</reference>
<dbReference type="InterPro" id="IPR029070">
    <property type="entry name" value="Chitinase_insertion_sf"/>
</dbReference>